<proteinExistence type="predicted"/>
<evidence type="ECO:0000256" key="1">
    <source>
        <dbReference type="SAM" id="Phobius"/>
    </source>
</evidence>
<dbReference type="EMBL" id="KZ679257">
    <property type="protein sequence ID" value="PTB45494.1"/>
    <property type="molecule type" value="Genomic_DNA"/>
</dbReference>
<dbReference type="Proteomes" id="UP000240493">
    <property type="component" value="Unassembled WGS sequence"/>
</dbReference>
<keyword evidence="3" id="KW-1185">Reference proteome</keyword>
<feature type="transmembrane region" description="Helical" evidence="1">
    <location>
        <begin position="124"/>
        <end position="142"/>
    </location>
</feature>
<evidence type="ECO:0000313" key="2">
    <source>
        <dbReference type="EMBL" id="PTB45494.1"/>
    </source>
</evidence>
<accession>A0A2T3ZL09</accession>
<keyword evidence="1" id="KW-1133">Transmembrane helix</keyword>
<reference evidence="2 3" key="1">
    <citation type="submission" date="2016-07" db="EMBL/GenBank/DDBJ databases">
        <title>Multiple horizontal gene transfer events from other fungi enriched the ability of initially mycotrophic Trichoderma (Ascomycota) to feed on dead plant biomass.</title>
        <authorList>
            <consortium name="DOE Joint Genome Institute"/>
            <person name="Aerts A."/>
            <person name="Atanasova L."/>
            <person name="Chenthamara K."/>
            <person name="Zhang J."/>
            <person name="Grujic M."/>
            <person name="Henrissat B."/>
            <person name="Kuo A."/>
            <person name="Salamov A."/>
            <person name="Lipzen A."/>
            <person name="Labutti K."/>
            <person name="Barry K."/>
            <person name="Miao Y."/>
            <person name="Rahimi M.J."/>
            <person name="Shen Q."/>
            <person name="Grigoriev I.V."/>
            <person name="Kubicek C.P."/>
            <person name="Druzhinina I.S."/>
        </authorList>
    </citation>
    <scope>NUCLEOTIDE SEQUENCE [LARGE SCALE GENOMIC DNA]</scope>
    <source>
        <strain evidence="2 3">CBS 433.97</strain>
    </source>
</reference>
<gene>
    <name evidence="2" type="ORF">M441DRAFT_318740</name>
</gene>
<keyword evidence="1" id="KW-0812">Transmembrane</keyword>
<protein>
    <submittedName>
        <fullName evidence="2">Uncharacterized protein</fullName>
    </submittedName>
</protein>
<dbReference type="AlphaFoldDB" id="A0A2T3ZL09"/>
<name>A0A2T3ZL09_TRIA4</name>
<sequence length="144" mass="16476">MIHKDEFYVQLQRHQPDATREYTHTHTLIHTYIHTYIQRVICKVVCRVVTRGLGYLTGMAATSESGYPSYMKCKKVIRSKRAGRLPNGKRLCEKDGESLLATLRQCRGSVRQICLLETIHSPPLFIFSSASLFLVFSSLLFCHA</sequence>
<evidence type="ECO:0000313" key="3">
    <source>
        <dbReference type="Proteomes" id="UP000240493"/>
    </source>
</evidence>
<organism evidence="2 3">
    <name type="scientific">Trichoderma asperellum (strain ATCC 204424 / CBS 433.97 / NBRC 101777)</name>
    <dbReference type="NCBI Taxonomy" id="1042311"/>
    <lineage>
        <taxon>Eukaryota</taxon>
        <taxon>Fungi</taxon>
        <taxon>Dikarya</taxon>
        <taxon>Ascomycota</taxon>
        <taxon>Pezizomycotina</taxon>
        <taxon>Sordariomycetes</taxon>
        <taxon>Hypocreomycetidae</taxon>
        <taxon>Hypocreales</taxon>
        <taxon>Hypocreaceae</taxon>
        <taxon>Trichoderma</taxon>
    </lineage>
</organism>
<keyword evidence="1" id="KW-0472">Membrane</keyword>